<keyword evidence="8" id="KW-1185">Reference proteome</keyword>
<feature type="transmembrane region" description="Helical" evidence="6">
    <location>
        <begin position="278"/>
        <end position="296"/>
    </location>
</feature>
<feature type="transmembrane region" description="Helical" evidence="6">
    <location>
        <begin position="178"/>
        <end position="201"/>
    </location>
</feature>
<feature type="transmembrane region" description="Helical" evidence="6">
    <location>
        <begin position="83"/>
        <end position="101"/>
    </location>
</feature>
<feature type="transmembrane region" description="Helical" evidence="6">
    <location>
        <begin position="419"/>
        <end position="441"/>
    </location>
</feature>
<feature type="transmembrane region" description="Helical" evidence="6">
    <location>
        <begin position="6"/>
        <end position="27"/>
    </location>
</feature>
<keyword evidence="5 6" id="KW-0472">Membrane</keyword>
<feature type="transmembrane region" description="Helical" evidence="6">
    <location>
        <begin position="113"/>
        <end position="132"/>
    </location>
</feature>
<feature type="transmembrane region" description="Helical" evidence="6">
    <location>
        <begin position="138"/>
        <end position="157"/>
    </location>
</feature>
<proteinExistence type="predicted"/>
<gene>
    <name evidence="7" type="ORF">ACFQ21_06150</name>
</gene>
<accession>A0ABW3JYH6</accession>
<name>A0ABW3JYH6_9BACT</name>
<keyword evidence="3 6" id="KW-0812">Transmembrane</keyword>
<dbReference type="PROSITE" id="PS01271">
    <property type="entry name" value="NA_SULFATE"/>
    <property type="match status" value="1"/>
</dbReference>
<dbReference type="EMBL" id="JBHTKA010000001">
    <property type="protein sequence ID" value="MFD0998879.1"/>
    <property type="molecule type" value="Genomic_DNA"/>
</dbReference>
<dbReference type="InterPro" id="IPR001898">
    <property type="entry name" value="SLC13A/DASS"/>
</dbReference>
<evidence type="ECO:0000256" key="3">
    <source>
        <dbReference type="ARBA" id="ARBA00022692"/>
    </source>
</evidence>
<dbReference type="InterPro" id="IPR031312">
    <property type="entry name" value="Na/sul_symport_CS"/>
</dbReference>
<evidence type="ECO:0000313" key="7">
    <source>
        <dbReference type="EMBL" id="MFD0998879.1"/>
    </source>
</evidence>
<keyword evidence="4 6" id="KW-1133">Transmembrane helix</keyword>
<feature type="transmembrane region" description="Helical" evidence="6">
    <location>
        <begin position="462"/>
        <end position="486"/>
    </location>
</feature>
<comment type="subcellular location">
    <subcellularLocation>
        <location evidence="1">Membrane</location>
        <topology evidence="1">Multi-pass membrane protein</topology>
    </subcellularLocation>
</comment>
<keyword evidence="2" id="KW-0813">Transport</keyword>
<feature type="transmembrane region" description="Helical" evidence="6">
    <location>
        <begin position="341"/>
        <end position="359"/>
    </location>
</feature>
<dbReference type="CDD" id="cd01115">
    <property type="entry name" value="SLC13_permease"/>
    <property type="match status" value="1"/>
</dbReference>
<dbReference type="PANTHER" id="PTHR10283:SF82">
    <property type="entry name" value="SOLUTE CARRIER FAMILY 13 MEMBER 2"/>
    <property type="match status" value="1"/>
</dbReference>
<feature type="transmembrane region" description="Helical" evidence="6">
    <location>
        <begin position="39"/>
        <end position="63"/>
    </location>
</feature>
<feature type="transmembrane region" description="Helical" evidence="6">
    <location>
        <begin position="221"/>
        <end position="243"/>
    </location>
</feature>
<evidence type="ECO:0000256" key="4">
    <source>
        <dbReference type="ARBA" id="ARBA00022989"/>
    </source>
</evidence>
<dbReference type="PANTHER" id="PTHR10283">
    <property type="entry name" value="SOLUTE CARRIER FAMILY 13 MEMBER"/>
    <property type="match status" value="1"/>
</dbReference>
<comment type="caution">
    <text evidence="7">The sequence shown here is derived from an EMBL/GenBank/DDBJ whole genome shotgun (WGS) entry which is preliminary data.</text>
</comment>
<dbReference type="RefSeq" id="WP_377576312.1">
    <property type="nucleotide sequence ID" value="NZ_JBHTKA010000001.1"/>
</dbReference>
<evidence type="ECO:0000313" key="8">
    <source>
        <dbReference type="Proteomes" id="UP001597112"/>
    </source>
</evidence>
<evidence type="ECO:0000256" key="6">
    <source>
        <dbReference type="SAM" id="Phobius"/>
    </source>
</evidence>
<dbReference type="Proteomes" id="UP001597112">
    <property type="component" value="Unassembled WGS sequence"/>
</dbReference>
<evidence type="ECO:0000256" key="1">
    <source>
        <dbReference type="ARBA" id="ARBA00004141"/>
    </source>
</evidence>
<feature type="transmembrane region" description="Helical" evidence="6">
    <location>
        <begin position="380"/>
        <end position="407"/>
    </location>
</feature>
<reference evidence="8" key="1">
    <citation type="journal article" date="2019" name="Int. J. Syst. Evol. Microbiol.">
        <title>The Global Catalogue of Microorganisms (GCM) 10K type strain sequencing project: providing services to taxonomists for standard genome sequencing and annotation.</title>
        <authorList>
            <consortium name="The Broad Institute Genomics Platform"/>
            <consortium name="The Broad Institute Genome Sequencing Center for Infectious Disease"/>
            <person name="Wu L."/>
            <person name="Ma J."/>
        </authorList>
    </citation>
    <scope>NUCLEOTIDE SEQUENCE [LARGE SCALE GENOMIC DNA]</scope>
    <source>
        <strain evidence="8">CCUG 58938</strain>
    </source>
</reference>
<protein>
    <submittedName>
        <fullName evidence="7">SLC13 family permease</fullName>
    </submittedName>
</protein>
<dbReference type="Pfam" id="PF00939">
    <property type="entry name" value="Na_sulph_symp"/>
    <property type="match status" value="1"/>
</dbReference>
<evidence type="ECO:0000256" key="5">
    <source>
        <dbReference type="ARBA" id="ARBA00023136"/>
    </source>
</evidence>
<evidence type="ECO:0000256" key="2">
    <source>
        <dbReference type="ARBA" id="ARBA00022448"/>
    </source>
</evidence>
<sequence>MNKQFLSTRVIGFFLGPLLFIIALLSIPADFISPGANKVLAVGIWMITWWVMEAVAIPVAALLPLVMFPILGVMTAEQAAAPYANPIIFLFLGGFMIALGLEKHKLHERIALNLIRITGTSGNGIILGFMISTAFISMWISNTATAMMMLPIALSVINLVKKNKDQAPHELPRPERNFALGLMLMVGYASTLGGLATVIGTPPNVVFKGLLEDFYHQSIDFGEWMLIGVPVATALLLMTYWMVTRFLFPNNLDKIEGSDKLIADKLQEIGRIRKEEKLVMAIFFITSFFWIFQEAINTYLLHKNILNDTNVAMVGGMLMFLMPVNLAEKKFLLDWKDSKDIQWGILLLFGGGLCLADALKRAEIIQLVGQMIANESSYTVGLIFILITASVILSEFMSNVALVQIFVPVVFGIADGLDVNPILLALPVTLSASIGFMFPVATPPNAIVFSSGYIRIKDMVKAGFLLDVFSIAIILLASVTLMVWIFGQQL</sequence>
<dbReference type="NCBIfam" id="TIGR00785">
    <property type="entry name" value="dass"/>
    <property type="match status" value="1"/>
</dbReference>
<organism evidence="7 8">
    <name type="scientific">Ohtaekwangia kribbensis</name>
    <dbReference type="NCBI Taxonomy" id="688913"/>
    <lineage>
        <taxon>Bacteria</taxon>
        <taxon>Pseudomonadati</taxon>
        <taxon>Bacteroidota</taxon>
        <taxon>Cytophagia</taxon>
        <taxon>Cytophagales</taxon>
        <taxon>Fulvivirgaceae</taxon>
        <taxon>Ohtaekwangia</taxon>
    </lineage>
</organism>